<sequence>MKLFLTLPLILSCIFFETAKAFKHKPAVVLVHGAWVAPSFWNLTAERLRADGYNDIVITDFVSGKITNPPTSTHRDDVALVQEALKPLVRAGKEIIVVMHSYGGLVGSDAIEGFVKKASYGSVGGVIAGVYSTAFIVEPGKALSDYFGGSTPAFIVPDPQNPAYVNVDNPLDILFNDFTDAQAAKYLPDVRPAAAATFGSKAQYAPWKDIPCSYIATALDKAIPPALQKSMYDAVQGQSLRKWPFYEVGGGHASAISKAANVAKLIELADSK</sequence>
<dbReference type="Gene3D" id="3.40.50.1820">
    <property type="entry name" value="alpha/beta hydrolase"/>
    <property type="match status" value="1"/>
</dbReference>
<dbReference type="OrthoDB" id="1263307at2759"/>
<organism evidence="3 4">
    <name type="scientific">Pseudovirgaria hyperparasitica</name>
    <dbReference type="NCBI Taxonomy" id="470096"/>
    <lineage>
        <taxon>Eukaryota</taxon>
        <taxon>Fungi</taxon>
        <taxon>Dikarya</taxon>
        <taxon>Ascomycota</taxon>
        <taxon>Pezizomycotina</taxon>
        <taxon>Dothideomycetes</taxon>
        <taxon>Dothideomycetes incertae sedis</taxon>
        <taxon>Acrospermales</taxon>
        <taxon>Acrospermaceae</taxon>
        <taxon>Pseudovirgaria</taxon>
    </lineage>
</organism>
<reference evidence="3" key="1">
    <citation type="journal article" date="2020" name="Stud. Mycol.">
        <title>101 Dothideomycetes genomes: a test case for predicting lifestyles and emergence of pathogens.</title>
        <authorList>
            <person name="Haridas S."/>
            <person name="Albert R."/>
            <person name="Binder M."/>
            <person name="Bloem J."/>
            <person name="Labutti K."/>
            <person name="Salamov A."/>
            <person name="Andreopoulos B."/>
            <person name="Baker S."/>
            <person name="Barry K."/>
            <person name="Bills G."/>
            <person name="Bluhm B."/>
            <person name="Cannon C."/>
            <person name="Castanera R."/>
            <person name="Culley D."/>
            <person name="Daum C."/>
            <person name="Ezra D."/>
            <person name="Gonzalez J."/>
            <person name="Henrissat B."/>
            <person name="Kuo A."/>
            <person name="Liang C."/>
            <person name="Lipzen A."/>
            <person name="Lutzoni F."/>
            <person name="Magnuson J."/>
            <person name="Mondo S."/>
            <person name="Nolan M."/>
            <person name="Ohm R."/>
            <person name="Pangilinan J."/>
            <person name="Park H.-J."/>
            <person name="Ramirez L."/>
            <person name="Alfaro M."/>
            <person name="Sun H."/>
            <person name="Tritt A."/>
            <person name="Yoshinaga Y."/>
            <person name="Zwiers L.-H."/>
            <person name="Turgeon B."/>
            <person name="Goodwin S."/>
            <person name="Spatafora J."/>
            <person name="Crous P."/>
            <person name="Grigoriev I."/>
        </authorList>
    </citation>
    <scope>NUCLEOTIDE SEQUENCE</scope>
    <source>
        <strain evidence="3">CBS 121739</strain>
    </source>
</reference>
<feature type="signal peptide" evidence="1">
    <location>
        <begin position="1"/>
        <end position="21"/>
    </location>
</feature>
<dbReference type="InterPro" id="IPR029058">
    <property type="entry name" value="AB_hydrolase_fold"/>
</dbReference>
<evidence type="ECO:0000256" key="1">
    <source>
        <dbReference type="SAM" id="SignalP"/>
    </source>
</evidence>
<name>A0A6A6WCN2_9PEZI</name>
<keyword evidence="1" id="KW-0732">Signal</keyword>
<feature type="chain" id="PRO_5025413667" evidence="1">
    <location>
        <begin position="22"/>
        <end position="272"/>
    </location>
</feature>
<dbReference type="Pfam" id="PF12697">
    <property type="entry name" value="Abhydrolase_6"/>
    <property type="match status" value="1"/>
</dbReference>
<evidence type="ECO:0000259" key="2">
    <source>
        <dbReference type="Pfam" id="PF12697"/>
    </source>
</evidence>
<accession>A0A6A6WCN2</accession>
<feature type="domain" description="AB hydrolase-1" evidence="2">
    <location>
        <begin position="28"/>
        <end position="264"/>
    </location>
</feature>
<proteinExistence type="predicted"/>
<dbReference type="SUPFAM" id="SSF53474">
    <property type="entry name" value="alpha/beta-Hydrolases"/>
    <property type="match status" value="1"/>
</dbReference>
<keyword evidence="4" id="KW-1185">Reference proteome</keyword>
<gene>
    <name evidence="3" type="ORF">EJ05DRAFT_536566</name>
</gene>
<evidence type="ECO:0000313" key="4">
    <source>
        <dbReference type="Proteomes" id="UP000799437"/>
    </source>
</evidence>
<dbReference type="RefSeq" id="XP_033602914.1">
    <property type="nucleotide sequence ID" value="XM_033749320.1"/>
</dbReference>
<dbReference type="AlphaFoldDB" id="A0A6A6WCN2"/>
<dbReference type="GO" id="GO:0016787">
    <property type="term" value="F:hydrolase activity"/>
    <property type="evidence" value="ECO:0007669"/>
    <property type="project" value="UniProtKB-KW"/>
</dbReference>
<dbReference type="GeneID" id="54490374"/>
<protein>
    <submittedName>
        <fullName evidence="3">Alpha/beta-hydrolase</fullName>
    </submittedName>
</protein>
<dbReference type="PANTHER" id="PTHR37017">
    <property type="entry name" value="AB HYDROLASE-1 DOMAIN-CONTAINING PROTEIN-RELATED"/>
    <property type="match status" value="1"/>
</dbReference>
<evidence type="ECO:0000313" key="3">
    <source>
        <dbReference type="EMBL" id="KAF2760463.1"/>
    </source>
</evidence>
<dbReference type="EMBL" id="ML996568">
    <property type="protein sequence ID" value="KAF2760463.1"/>
    <property type="molecule type" value="Genomic_DNA"/>
</dbReference>
<dbReference type="InterPro" id="IPR000073">
    <property type="entry name" value="AB_hydrolase_1"/>
</dbReference>
<keyword evidence="3" id="KW-0378">Hydrolase</keyword>
<dbReference type="PANTHER" id="PTHR37017:SF13">
    <property type="entry name" value="AB HYDROLASE-1 DOMAIN-CONTAINING PROTEIN"/>
    <property type="match status" value="1"/>
</dbReference>
<dbReference type="Proteomes" id="UP000799437">
    <property type="component" value="Unassembled WGS sequence"/>
</dbReference>
<dbReference type="InterPro" id="IPR052897">
    <property type="entry name" value="Sec-Metab_Biosynth_Hydrolase"/>
</dbReference>